<dbReference type="GO" id="GO:0005576">
    <property type="term" value="C:extracellular region"/>
    <property type="evidence" value="ECO:0007669"/>
    <property type="project" value="InterPro"/>
</dbReference>
<evidence type="ECO:0000313" key="4">
    <source>
        <dbReference type="WBParaSite" id="TMUE_1000004846.1"/>
    </source>
</evidence>
<name>A0A5S6QBY6_TRIMR</name>
<feature type="domain" description="WAP" evidence="2">
    <location>
        <begin position="56"/>
        <end position="101"/>
    </location>
</feature>
<reference evidence="4" key="1">
    <citation type="submission" date="2019-12" db="UniProtKB">
        <authorList>
            <consortium name="WormBaseParasite"/>
        </authorList>
    </citation>
    <scope>IDENTIFICATION</scope>
</reference>
<dbReference type="SUPFAM" id="SSF57256">
    <property type="entry name" value="Elafin-like"/>
    <property type="match status" value="1"/>
</dbReference>
<feature type="compositionally biased region" description="Pro residues" evidence="1">
    <location>
        <begin position="24"/>
        <end position="41"/>
    </location>
</feature>
<evidence type="ECO:0000313" key="3">
    <source>
        <dbReference type="Proteomes" id="UP000046395"/>
    </source>
</evidence>
<dbReference type="Pfam" id="PF00095">
    <property type="entry name" value="WAP"/>
    <property type="match status" value="1"/>
</dbReference>
<dbReference type="Proteomes" id="UP000046395">
    <property type="component" value="Unassembled WGS sequence"/>
</dbReference>
<organism evidence="3 4">
    <name type="scientific">Trichuris muris</name>
    <name type="common">Mouse whipworm</name>
    <dbReference type="NCBI Taxonomy" id="70415"/>
    <lineage>
        <taxon>Eukaryota</taxon>
        <taxon>Metazoa</taxon>
        <taxon>Ecdysozoa</taxon>
        <taxon>Nematoda</taxon>
        <taxon>Enoplea</taxon>
        <taxon>Dorylaimia</taxon>
        <taxon>Trichinellida</taxon>
        <taxon>Trichuridae</taxon>
        <taxon>Trichuris</taxon>
    </lineage>
</organism>
<feature type="compositionally biased region" description="Pro residues" evidence="1">
    <location>
        <begin position="1"/>
        <end position="12"/>
    </location>
</feature>
<dbReference type="InterPro" id="IPR036645">
    <property type="entry name" value="Elafin-like_sf"/>
</dbReference>
<feature type="region of interest" description="Disordered" evidence="1">
    <location>
        <begin position="1"/>
        <end position="59"/>
    </location>
</feature>
<dbReference type="PROSITE" id="PS51390">
    <property type="entry name" value="WAP"/>
    <property type="match status" value="1"/>
</dbReference>
<proteinExistence type="predicted"/>
<dbReference type="GO" id="GO:0030414">
    <property type="term" value="F:peptidase inhibitor activity"/>
    <property type="evidence" value="ECO:0007669"/>
    <property type="project" value="InterPro"/>
</dbReference>
<dbReference type="AlphaFoldDB" id="A0A5S6QBY6"/>
<evidence type="ECO:0000256" key="1">
    <source>
        <dbReference type="SAM" id="MobiDB-lite"/>
    </source>
</evidence>
<dbReference type="Gene3D" id="4.10.75.10">
    <property type="entry name" value="Elafin-like"/>
    <property type="match status" value="1"/>
</dbReference>
<protein>
    <submittedName>
        <fullName evidence="4">WAP domain-containing protein</fullName>
    </submittedName>
</protein>
<dbReference type="InterPro" id="IPR008197">
    <property type="entry name" value="WAP_dom"/>
</dbReference>
<sequence>MRPQHLPAPRPPVAVVHPHHPPNGHHPPPPVHPKPPMPPVHGGPVVHGPPHVHGHMGSKPGRCQIINLITLNPQRCARDSDCPGNQKCCNVAGTFMCDNPVF</sequence>
<keyword evidence="3" id="KW-1185">Reference proteome</keyword>
<dbReference type="WBParaSite" id="TMUE_1000004846.1">
    <property type="protein sequence ID" value="TMUE_1000004846.1"/>
    <property type="gene ID" value="WBGene00294993"/>
</dbReference>
<accession>A0A5S6QBY6</accession>
<evidence type="ECO:0000259" key="2">
    <source>
        <dbReference type="PROSITE" id="PS51390"/>
    </source>
</evidence>
<dbReference type="SMART" id="SM00217">
    <property type="entry name" value="WAP"/>
    <property type="match status" value="1"/>
</dbReference>